<dbReference type="GO" id="GO:0004497">
    <property type="term" value="F:monooxygenase activity"/>
    <property type="evidence" value="ECO:0007669"/>
    <property type="project" value="UniProtKB-KW"/>
</dbReference>
<dbReference type="GO" id="GO:0005506">
    <property type="term" value="F:iron ion binding"/>
    <property type="evidence" value="ECO:0007669"/>
    <property type="project" value="InterPro"/>
</dbReference>
<keyword evidence="4 8" id="KW-0560">Oxidoreductase</keyword>
<keyword evidence="13" id="KW-1185">Reference proteome</keyword>
<gene>
    <name evidence="10" type="ORF">GCM10009545_13410</name>
    <name evidence="11" type="ORF">GCM10011581_03120</name>
</gene>
<keyword evidence="3 7" id="KW-0479">Metal-binding</keyword>
<dbReference type="AlphaFoldDB" id="A0A917N660"/>
<keyword evidence="6 8" id="KW-0503">Monooxygenase</keyword>
<feature type="region of interest" description="Disordered" evidence="9">
    <location>
        <begin position="1"/>
        <end position="27"/>
    </location>
</feature>
<keyword evidence="2 7" id="KW-0349">Heme</keyword>
<feature type="binding site" description="axial binding residue" evidence="7">
    <location>
        <position position="420"/>
    </location>
    <ligand>
        <name>heme</name>
        <dbReference type="ChEBI" id="CHEBI:30413"/>
    </ligand>
    <ligandPart>
        <name>Fe</name>
        <dbReference type="ChEBI" id="CHEBI:18248"/>
    </ligandPart>
</feature>
<organism evidence="11 12">
    <name type="scientific">Saccharopolyspora thermophila</name>
    <dbReference type="NCBI Taxonomy" id="89367"/>
    <lineage>
        <taxon>Bacteria</taxon>
        <taxon>Bacillati</taxon>
        <taxon>Actinomycetota</taxon>
        <taxon>Actinomycetes</taxon>
        <taxon>Pseudonocardiales</taxon>
        <taxon>Pseudonocardiaceae</taxon>
        <taxon>Saccharopolyspora</taxon>
    </lineage>
</organism>
<comment type="caution">
    <text evidence="11">The sequence shown here is derived from an EMBL/GenBank/DDBJ whole genome shotgun (WGS) entry which is preliminary data.</text>
</comment>
<evidence type="ECO:0000256" key="2">
    <source>
        <dbReference type="ARBA" id="ARBA00022617"/>
    </source>
</evidence>
<dbReference type="SUPFAM" id="SSF48264">
    <property type="entry name" value="Cytochrome P450"/>
    <property type="match status" value="1"/>
</dbReference>
<reference evidence="11" key="3">
    <citation type="submission" date="2020-09" db="EMBL/GenBank/DDBJ databases">
        <authorList>
            <person name="Sun Q."/>
            <person name="Zhou Y."/>
        </authorList>
    </citation>
    <scope>NUCLEOTIDE SEQUENCE</scope>
    <source>
        <strain evidence="11">CGMCC 4.7206</strain>
    </source>
</reference>
<dbReference type="RefSeq" id="WP_188984587.1">
    <property type="nucleotide sequence ID" value="NZ_BAAAHC010000005.1"/>
</dbReference>
<sequence length="473" mass="52697">MTQQAQEQIRSEHDVPGPRGLRPGMLRDLQADTPNFLAGLRDRYGPIVRVPLGPTTIYLVSDPVAINDVLISSAPHFDSDIIGKGSNREAPLTRLLGRGLLTSTGEHHKKQRKLLQPLFHRQRVAGYADTFAELAAQRSATWSDGQRLDVLVEMVELTLAVVTRTIFDVDLDSDVTRTVRTALPKNDGPLRWAMSPGGSLLVRLPLPSNLRFQRGRRALDAVVHRMVQERRRTGVVGEDLLSMLIAARDADTGEPMSDQQIRDEVLTLLMAGHDTTANGLAWTFHLLGSNPRAAELLAAEVDEVLGDRLPTFADLPRLAWTKAVFSEALRIYPPVWTVARRALTEYTVLGYRLPVDATVMMSSWVVHRDPRWWPDPERFAPQRWVPSAPDGSTDNLTGTALDRDRPRFSYFPFGGGPRQCIGNEFALLEAVMALATIAQRWRFEPVPGHRVAPRAKIIVRPRGGLPMTVRARS</sequence>
<dbReference type="GO" id="GO:0020037">
    <property type="term" value="F:heme binding"/>
    <property type="evidence" value="ECO:0007669"/>
    <property type="project" value="InterPro"/>
</dbReference>
<dbReference type="InterPro" id="IPR002401">
    <property type="entry name" value="Cyt_P450_E_grp-I"/>
</dbReference>
<dbReference type="Proteomes" id="UP000597989">
    <property type="component" value="Unassembled WGS sequence"/>
</dbReference>
<comment type="cofactor">
    <cofactor evidence="7">
        <name>heme</name>
        <dbReference type="ChEBI" id="CHEBI:30413"/>
    </cofactor>
</comment>
<accession>A0A917N660</accession>
<dbReference type="InterPro" id="IPR050196">
    <property type="entry name" value="Cytochrome_P450_Monoox"/>
</dbReference>
<dbReference type="EMBL" id="BMMT01000001">
    <property type="protein sequence ID" value="GGI69497.1"/>
    <property type="molecule type" value="Genomic_DNA"/>
</dbReference>
<dbReference type="PROSITE" id="PS00086">
    <property type="entry name" value="CYTOCHROME_P450"/>
    <property type="match status" value="1"/>
</dbReference>
<dbReference type="PRINTS" id="PR00463">
    <property type="entry name" value="EP450I"/>
</dbReference>
<dbReference type="InterPro" id="IPR001128">
    <property type="entry name" value="Cyt_P450"/>
</dbReference>
<dbReference type="InterPro" id="IPR017972">
    <property type="entry name" value="Cyt_P450_CS"/>
</dbReference>
<dbReference type="InterPro" id="IPR036396">
    <property type="entry name" value="Cyt_P450_sf"/>
</dbReference>
<dbReference type="Gene3D" id="1.10.630.10">
    <property type="entry name" value="Cytochrome P450"/>
    <property type="match status" value="1"/>
</dbReference>
<dbReference type="CDD" id="cd20620">
    <property type="entry name" value="CYP132-like"/>
    <property type="match status" value="1"/>
</dbReference>
<dbReference type="Proteomes" id="UP001500220">
    <property type="component" value="Unassembled WGS sequence"/>
</dbReference>
<dbReference type="GO" id="GO:0016705">
    <property type="term" value="F:oxidoreductase activity, acting on paired donors, with incorporation or reduction of molecular oxygen"/>
    <property type="evidence" value="ECO:0007669"/>
    <property type="project" value="InterPro"/>
</dbReference>
<dbReference type="Pfam" id="PF00067">
    <property type="entry name" value="p450"/>
    <property type="match status" value="1"/>
</dbReference>
<comment type="similarity">
    <text evidence="1 8">Belongs to the cytochrome P450 family.</text>
</comment>
<evidence type="ECO:0000256" key="1">
    <source>
        <dbReference type="ARBA" id="ARBA00010617"/>
    </source>
</evidence>
<evidence type="ECO:0000313" key="13">
    <source>
        <dbReference type="Proteomes" id="UP001500220"/>
    </source>
</evidence>
<evidence type="ECO:0000256" key="3">
    <source>
        <dbReference type="ARBA" id="ARBA00022723"/>
    </source>
</evidence>
<proteinExistence type="inferred from homology"/>
<name>A0A917N660_9PSEU</name>
<keyword evidence="5 7" id="KW-0408">Iron</keyword>
<dbReference type="PRINTS" id="PR00385">
    <property type="entry name" value="P450"/>
</dbReference>
<evidence type="ECO:0000256" key="4">
    <source>
        <dbReference type="ARBA" id="ARBA00023002"/>
    </source>
</evidence>
<evidence type="ECO:0000313" key="11">
    <source>
        <dbReference type="EMBL" id="GGI69497.1"/>
    </source>
</evidence>
<reference evidence="11 12" key="1">
    <citation type="journal article" date="2014" name="Int. J. Syst. Evol. Microbiol.">
        <title>Complete genome sequence of Corynebacterium casei LMG S-19264T (=DSM 44701T), isolated from a smear-ripened cheese.</title>
        <authorList>
            <consortium name="US DOE Joint Genome Institute (JGI-PGF)"/>
            <person name="Walter F."/>
            <person name="Albersmeier A."/>
            <person name="Kalinowski J."/>
            <person name="Ruckert C."/>
        </authorList>
    </citation>
    <scope>NUCLEOTIDE SEQUENCE [LARGE SCALE GENOMIC DNA]</scope>
    <source>
        <strain evidence="11 12">CGMCC 4.7206</strain>
    </source>
</reference>
<dbReference type="PANTHER" id="PTHR24291">
    <property type="entry name" value="CYTOCHROME P450 FAMILY 4"/>
    <property type="match status" value="1"/>
</dbReference>
<evidence type="ECO:0000256" key="9">
    <source>
        <dbReference type="SAM" id="MobiDB-lite"/>
    </source>
</evidence>
<evidence type="ECO:0000256" key="5">
    <source>
        <dbReference type="ARBA" id="ARBA00023004"/>
    </source>
</evidence>
<dbReference type="PANTHER" id="PTHR24291:SF50">
    <property type="entry name" value="BIFUNCTIONAL ALBAFLAVENONE MONOOXYGENASE_TERPENE SYNTHASE"/>
    <property type="match status" value="1"/>
</dbReference>
<evidence type="ECO:0000256" key="7">
    <source>
        <dbReference type="PIRSR" id="PIRSR602401-1"/>
    </source>
</evidence>
<evidence type="ECO:0000256" key="8">
    <source>
        <dbReference type="RuleBase" id="RU000461"/>
    </source>
</evidence>
<evidence type="ECO:0000313" key="12">
    <source>
        <dbReference type="Proteomes" id="UP000597989"/>
    </source>
</evidence>
<dbReference type="EMBL" id="BAAAHC010000005">
    <property type="protein sequence ID" value="GAA0512684.1"/>
    <property type="molecule type" value="Genomic_DNA"/>
</dbReference>
<protein>
    <submittedName>
        <fullName evidence="11">Cytochrome P450</fullName>
    </submittedName>
</protein>
<evidence type="ECO:0000256" key="6">
    <source>
        <dbReference type="ARBA" id="ARBA00023033"/>
    </source>
</evidence>
<reference evidence="10" key="4">
    <citation type="submission" date="2023-12" db="EMBL/GenBank/DDBJ databases">
        <authorList>
            <person name="Sun Q."/>
            <person name="Inoue M."/>
        </authorList>
    </citation>
    <scope>NUCLEOTIDE SEQUENCE</scope>
    <source>
        <strain evidence="10">JCM 10664</strain>
    </source>
</reference>
<reference evidence="10 13" key="2">
    <citation type="journal article" date="2019" name="Int. J. Syst. Evol. Microbiol.">
        <title>The Global Catalogue of Microorganisms (GCM) 10K type strain sequencing project: providing services to taxonomists for standard genome sequencing and annotation.</title>
        <authorList>
            <consortium name="The Broad Institute Genomics Platform"/>
            <consortium name="The Broad Institute Genome Sequencing Center for Infectious Disease"/>
            <person name="Wu L."/>
            <person name="Ma J."/>
        </authorList>
    </citation>
    <scope>NUCLEOTIDE SEQUENCE [LARGE SCALE GENOMIC DNA]</scope>
    <source>
        <strain evidence="10 13">JCM 10664</strain>
    </source>
</reference>
<evidence type="ECO:0000313" key="10">
    <source>
        <dbReference type="EMBL" id="GAA0512684.1"/>
    </source>
</evidence>